<accession>A0A327L0D9</accession>
<keyword evidence="2" id="KW-1185">Reference proteome</keyword>
<protein>
    <submittedName>
        <fullName evidence="1">Uncharacterized protein</fullName>
    </submittedName>
</protein>
<dbReference type="RefSeq" id="WP_111419198.1">
    <property type="nucleotide sequence ID" value="NZ_NPEX01000063.1"/>
</dbReference>
<dbReference type="EMBL" id="NPEX01000063">
    <property type="protein sequence ID" value="RAI43956.1"/>
    <property type="molecule type" value="Genomic_DNA"/>
</dbReference>
<proteinExistence type="predicted"/>
<evidence type="ECO:0000313" key="1">
    <source>
        <dbReference type="EMBL" id="RAI43956.1"/>
    </source>
</evidence>
<dbReference type="AlphaFoldDB" id="A0A327L0D9"/>
<dbReference type="Proteomes" id="UP000249130">
    <property type="component" value="Unassembled WGS sequence"/>
</dbReference>
<reference evidence="1 2" key="1">
    <citation type="submission" date="2017-07" db="EMBL/GenBank/DDBJ databases">
        <title>Draft Genome Sequences of Select Purple Nonsulfur Bacteria.</title>
        <authorList>
            <person name="Lasarre B."/>
            <person name="Mckinlay J.B."/>
        </authorList>
    </citation>
    <scope>NUCLEOTIDE SEQUENCE [LARGE SCALE GENOMIC DNA]</scope>
    <source>
        <strain evidence="1 2">DSM 5909</strain>
    </source>
</reference>
<sequence length="115" mass="12509">MAMTEAARKKLAEKLVDLQIEIAPQLAKMDELKDQLRAAAIEGKAGFTDEVAGKGTVEVSAERKAQFKGLMPMLVAEVYLALKDAARKKLHDDGLVEDKKIFTKGAKPSVTVRLA</sequence>
<comment type="caution">
    <text evidence="1">The sequence shown here is derived from an EMBL/GenBank/DDBJ whole genome shotgun (WGS) entry which is preliminary data.</text>
</comment>
<organism evidence="1 2">
    <name type="scientific">Rhodoplanes roseus</name>
    <dbReference type="NCBI Taxonomy" id="29409"/>
    <lineage>
        <taxon>Bacteria</taxon>
        <taxon>Pseudomonadati</taxon>
        <taxon>Pseudomonadota</taxon>
        <taxon>Alphaproteobacteria</taxon>
        <taxon>Hyphomicrobiales</taxon>
        <taxon>Nitrobacteraceae</taxon>
        <taxon>Rhodoplanes</taxon>
    </lineage>
</organism>
<evidence type="ECO:0000313" key="2">
    <source>
        <dbReference type="Proteomes" id="UP000249130"/>
    </source>
</evidence>
<gene>
    <name evidence="1" type="ORF">CH341_11585</name>
</gene>
<name>A0A327L0D9_9BRAD</name>